<dbReference type="Proteomes" id="UP000199657">
    <property type="component" value="Unassembled WGS sequence"/>
</dbReference>
<name>A0A1H8RGG8_9GAMM</name>
<dbReference type="STRING" id="406100.SAMN04488052_10210"/>
<reference evidence="1 2" key="1">
    <citation type="submission" date="2016-10" db="EMBL/GenBank/DDBJ databases">
        <authorList>
            <person name="de Groot N.N."/>
        </authorList>
    </citation>
    <scope>NUCLEOTIDE SEQUENCE [LARGE SCALE GENOMIC DNA]</scope>
    <source>
        <strain evidence="1 2">CGMCC 1.6291</strain>
    </source>
</reference>
<protein>
    <submittedName>
        <fullName evidence="1">Uncharacterized protein</fullName>
    </submittedName>
</protein>
<dbReference type="RefSeq" id="WP_091640451.1">
    <property type="nucleotide sequence ID" value="NZ_FOEG01000002.1"/>
</dbReference>
<evidence type="ECO:0000313" key="2">
    <source>
        <dbReference type="Proteomes" id="UP000199657"/>
    </source>
</evidence>
<dbReference type="AlphaFoldDB" id="A0A1H8RGG8"/>
<proteinExistence type="predicted"/>
<sequence length="587" mass="64720">MVRVAHATVVQRLVLLGIVFWFGAYASTLLADTASIMICEEDDAVGSARFEAPYYGVDGSRQRLLLADETGAAPEGCVRQTLPGIAVDQVLWAGPAEPDLPDEDLYSLTLQGRFDGDAVTVSEVISNIPLASPERSYLPFNESVVRDFEPRAFGVDERVRVEADNTLRCEAGSRVAGVLFRSGRRWLASSPMQLVVEARGSGAFEVAIGDSRRDDEETPLTLGTLAVDDTEPQTFRFPVPGNDRNWSSLTVVCPAESAALRIDDIRMEPREREQEAPRGAWFWSPGFWQDRPETLWAAAEEQGLDELYVSVPTSAGGVESPEALARFLADASERGLAVWAVVGDPHDVLEQSWPALRARMKAFRQFNETSEAGARLAGVQLDIEPYLLPGFAQNHDLWRERWVDTVAVAQDALDGAMPVDLVVPSWWGIHPRWGEKLFAALDWSGVRMTVMNYHTDPERLRHDAEPFLSWGENHGHRIRMALEAGSLPDETQRRYVRSDDDTGRLWLVSVDQTPVLLLLAEPAAGLPGRAFSYSGAVNIPASRYTFDGDLDHLSVVAAALEPYWLGWSAFGGLSIHGLDETRSNGAH</sequence>
<keyword evidence="2" id="KW-1185">Reference proteome</keyword>
<organism evidence="1 2">
    <name type="scientific">Aquisalimonas asiatica</name>
    <dbReference type="NCBI Taxonomy" id="406100"/>
    <lineage>
        <taxon>Bacteria</taxon>
        <taxon>Pseudomonadati</taxon>
        <taxon>Pseudomonadota</taxon>
        <taxon>Gammaproteobacteria</taxon>
        <taxon>Chromatiales</taxon>
        <taxon>Ectothiorhodospiraceae</taxon>
        <taxon>Aquisalimonas</taxon>
    </lineage>
</organism>
<evidence type="ECO:0000313" key="1">
    <source>
        <dbReference type="EMBL" id="SEO65515.1"/>
    </source>
</evidence>
<accession>A0A1H8RGG8</accession>
<gene>
    <name evidence="1" type="ORF">SAMN04488052_10210</name>
</gene>
<dbReference type="EMBL" id="FOEG01000002">
    <property type="protein sequence ID" value="SEO65515.1"/>
    <property type="molecule type" value="Genomic_DNA"/>
</dbReference>
<dbReference type="OrthoDB" id="7057115at2"/>